<feature type="domain" description="DUF559" evidence="2">
    <location>
        <begin position="148"/>
        <end position="191"/>
    </location>
</feature>
<dbReference type="Pfam" id="PF04480">
    <property type="entry name" value="DUF559"/>
    <property type="match status" value="1"/>
</dbReference>
<proteinExistence type="predicted"/>
<sequence length="218" mass="24706">MHVSSCDGNNRPRLGGVRGHELSDRAIRVVSRHGLRVVDAVSTWFHLAAVLTLDELVAAADHLVLTPRFADPHDPRPYVLPEELTQRVLASRSRGRRRALEALEFVRDGAESPRETQLRLRLVRAGLPEPACNVAILENDGTLIGYGDLVYRSERVVVEYDGEQHRTDDRQHHRDLERHEALLGAGWLHVRETKRTPHAGPRSTVSRVRDALTTRQQW</sequence>
<feature type="region of interest" description="Disordered" evidence="1">
    <location>
        <begin position="194"/>
        <end position="218"/>
    </location>
</feature>
<keyword evidence="4" id="KW-1185">Reference proteome</keyword>
<dbReference type="Proteomes" id="UP001500929">
    <property type="component" value="Unassembled WGS sequence"/>
</dbReference>
<reference evidence="3 4" key="1">
    <citation type="journal article" date="2019" name="Int. J. Syst. Evol. Microbiol.">
        <title>The Global Catalogue of Microorganisms (GCM) 10K type strain sequencing project: providing services to taxonomists for standard genome sequencing and annotation.</title>
        <authorList>
            <consortium name="The Broad Institute Genomics Platform"/>
            <consortium name="The Broad Institute Genome Sequencing Center for Infectious Disease"/>
            <person name="Wu L."/>
            <person name="Ma J."/>
        </authorList>
    </citation>
    <scope>NUCLEOTIDE SEQUENCE [LARGE SCALE GENOMIC DNA]</scope>
    <source>
        <strain evidence="3 4">JCM 16117</strain>
    </source>
</reference>
<organism evidence="3 4">
    <name type="scientific">Herbiconiux moechotypicola</name>
    <dbReference type="NCBI Taxonomy" id="637393"/>
    <lineage>
        <taxon>Bacteria</taxon>
        <taxon>Bacillati</taxon>
        <taxon>Actinomycetota</taxon>
        <taxon>Actinomycetes</taxon>
        <taxon>Micrococcales</taxon>
        <taxon>Microbacteriaceae</taxon>
        <taxon>Herbiconiux</taxon>
    </lineage>
</organism>
<dbReference type="EMBL" id="BAAAQY010000006">
    <property type="protein sequence ID" value="GAA2236844.1"/>
    <property type="molecule type" value="Genomic_DNA"/>
</dbReference>
<evidence type="ECO:0000259" key="2">
    <source>
        <dbReference type="Pfam" id="PF04480"/>
    </source>
</evidence>
<evidence type="ECO:0000313" key="4">
    <source>
        <dbReference type="Proteomes" id="UP001500929"/>
    </source>
</evidence>
<dbReference type="InterPro" id="IPR007569">
    <property type="entry name" value="DUF559"/>
</dbReference>
<accession>A0ABN3DMU2</accession>
<dbReference type="SUPFAM" id="SSF52980">
    <property type="entry name" value="Restriction endonuclease-like"/>
    <property type="match status" value="1"/>
</dbReference>
<evidence type="ECO:0000313" key="3">
    <source>
        <dbReference type="EMBL" id="GAA2236844.1"/>
    </source>
</evidence>
<evidence type="ECO:0000256" key="1">
    <source>
        <dbReference type="SAM" id="MobiDB-lite"/>
    </source>
</evidence>
<name>A0ABN3DMU2_9MICO</name>
<gene>
    <name evidence="3" type="ORF">GCM10009851_22310</name>
</gene>
<comment type="caution">
    <text evidence="3">The sequence shown here is derived from an EMBL/GenBank/DDBJ whole genome shotgun (WGS) entry which is preliminary data.</text>
</comment>
<dbReference type="InterPro" id="IPR011335">
    <property type="entry name" value="Restrct_endonuc-II-like"/>
</dbReference>
<protein>
    <recommendedName>
        <fullName evidence="2">DUF559 domain-containing protein</fullName>
    </recommendedName>
</protein>